<dbReference type="EMBL" id="JFKF01000031">
    <property type="protein sequence ID" value="KDO03468.1"/>
    <property type="molecule type" value="Genomic_DNA"/>
</dbReference>
<keyword evidence="2" id="KW-1185">Reference proteome</keyword>
<gene>
    <name evidence="1" type="ORF">REISMN_01505</name>
</gene>
<dbReference type="AlphaFoldDB" id="A0A8E0WMS3"/>
<protein>
    <recommendedName>
        <fullName evidence="3">PD-(D/E)XK nuclease family transposase</fullName>
    </recommendedName>
</protein>
<organism evidence="1 2">
    <name type="scientific">Rickettsia tamurae subsp. buchneri</name>
    <dbReference type="NCBI Taxonomy" id="1462938"/>
    <lineage>
        <taxon>Bacteria</taxon>
        <taxon>Pseudomonadati</taxon>
        <taxon>Pseudomonadota</taxon>
        <taxon>Alphaproteobacteria</taxon>
        <taxon>Rickettsiales</taxon>
        <taxon>Rickettsiaceae</taxon>
        <taxon>Rickettsieae</taxon>
        <taxon>Rickettsia</taxon>
        <taxon>spotted fever group</taxon>
    </lineage>
</organism>
<dbReference type="RefSeq" id="WP_050755370.1">
    <property type="nucleotide sequence ID" value="NZ_CP113531.1"/>
</dbReference>
<dbReference type="PANTHER" id="PTHR41317">
    <property type="entry name" value="PD-(D_E)XK NUCLEASE FAMILY TRANSPOSASE"/>
    <property type="match status" value="1"/>
</dbReference>
<accession>A0A8E0WMS3</accession>
<evidence type="ECO:0000313" key="2">
    <source>
        <dbReference type="Proteomes" id="UP000027161"/>
    </source>
</evidence>
<sequence length="188" mass="22106">MQKRNESDYLKRVQYYSAHSYVQQLTQGIKHKDLLPVIVISLIKTKMFDDEVPCISLHKMLETKTNKQYLFDFSYVFIELKKFDEDKFDNTIDEWLHLFKCAENETSPPANIKSEKVLDAYNVIEMHNLTPEEYDAYIRAKLMEDAEEIALSENFEKGKVEGEVVKSIKIAKKNANQTKTYGRNSRDY</sequence>
<comment type="caution">
    <text evidence="1">The sequence shown here is derived from an EMBL/GenBank/DDBJ whole genome shotgun (WGS) entry which is preliminary data.</text>
</comment>
<evidence type="ECO:0008006" key="3">
    <source>
        <dbReference type="Google" id="ProtNLM"/>
    </source>
</evidence>
<evidence type="ECO:0000313" key="1">
    <source>
        <dbReference type="EMBL" id="KDO03468.1"/>
    </source>
</evidence>
<dbReference type="Proteomes" id="UP000027161">
    <property type="component" value="Unassembled WGS sequence"/>
</dbReference>
<dbReference type="PANTHER" id="PTHR41317:SF1">
    <property type="entry name" value="PD-(D_E)XK NUCLEASE FAMILY TRANSPOSASE"/>
    <property type="match status" value="1"/>
</dbReference>
<proteinExistence type="predicted"/>
<reference evidence="1 2" key="1">
    <citation type="submission" date="2014-02" db="EMBL/GenBank/DDBJ databases">
        <title>Draft genome sequence of Rickettsia buchneri sp. nov. ISO7T.</title>
        <authorList>
            <person name="Felsheim R.F."/>
            <person name="Kurtti T.J."/>
            <person name="Munderloh U.G."/>
        </authorList>
    </citation>
    <scope>NUCLEOTIDE SEQUENCE [LARGE SCALE GENOMIC DNA]</scope>
    <source>
        <strain evidence="1 2">ISO7</strain>
    </source>
</reference>
<name>A0A8E0WMS3_9RICK</name>
<dbReference type="Pfam" id="PF12784">
    <property type="entry name" value="PDDEXK_2"/>
    <property type="match status" value="1"/>
</dbReference>